<dbReference type="FunFam" id="1.10.220.20:FF:000003">
    <property type="entry name" value="Cytohesin 1"/>
    <property type="match status" value="1"/>
</dbReference>
<dbReference type="SMART" id="SM00222">
    <property type="entry name" value="Sec7"/>
    <property type="match status" value="2"/>
</dbReference>
<dbReference type="GO" id="GO:0032012">
    <property type="term" value="P:regulation of ARF protein signal transduction"/>
    <property type="evidence" value="ECO:0007669"/>
    <property type="project" value="InterPro"/>
</dbReference>
<dbReference type="FunFam" id="2.30.29.30:FF:000009">
    <property type="entry name" value="Cytohesin 1"/>
    <property type="match status" value="1"/>
</dbReference>
<evidence type="ECO:0000313" key="10">
    <source>
        <dbReference type="EMBL" id="TWW69968.1"/>
    </source>
</evidence>
<dbReference type="SUPFAM" id="SSF48425">
    <property type="entry name" value="Sec7 domain"/>
    <property type="match status" value="2"/>
</dbReference>
<comment type="caution">
    <text evidence="10">The sequence shown here is derived from an EMBL/GenBank/DDBJ whole genome shotgun (WGS) entry which is preliminary data.</text>
</comment>
<gene>
    <name evidence="10" type="ORF">D4764_18G0007740</name>
</gene>
<keyword evidence="3" id="KW-0344">Guanine-nucleotide releasing factor</keyword>
<dbReference type="Gene3D" id="1.10.220.20">
    <property type="match status" value="1"/>
</dbReference>
<evidence type="ECO:0000256" key="1">
    <source>
        <dbReference type="ARBA" id="ARBA00004202"/>
    </source>
</evidence>
<evidence type="ECO:0000256" key="2">
    <source>
        <dbReference type="ARBA" id="ARBA00022475"/>
    </source>
</evidence>
<dbReference type="EMBL" id="RHFK02000010">
    <property type="protein sequence ID" value="TWW69968.1"/>
    <property type="molecule type" value="Genomic_DNA"/>
</dbReference>
<evidence type="ECO:0000256" key="3">
    <source>
        <dbReference type="ARBA" id="ARBA00022658"/>
    </source>
</evidence>
<evidence type="ECO:0000256" key="4">
    <source>
        <dbReference type="ARBA" id="ARBA00023054"/>
    </source>
</evidence>
<dbReference type="PANTHER" id="PTHR10663:SF320">
    <property type="entry name" value="CYTOHESIN-3"/>
    <property type="match status" value="1"/>
</dbReference>
<accession>A0A5C6NT43</accession>
<feature type="coiled-coil region" evidence="7">
    <location>
        <begin position="30"/>
        <end position="67"/>
    </location>
</feature>
<dbReference type="FunFam" id="1.10.1000.11:FF:000002">
    <property type="entry name" value="Cytohesin 1"/>
    <property type="match status" value="1"/>
</dbReference>
<keyword evidence="4 7" id="KW-0175">Coiled coil</keyword>
<keyword evidence="5" id="KW-0446">Lipid-binding</keyword>
<evidence type="ECO:0000256" key="6">
    <source>
        <dbReference type="ARBA" id="ARBA00023136"/>
    </source>
</evidence>
<dbReference type="Pfam" id="PF00169">
    <property type="entry name" value="PH"/>
    <property type="match status" value="1"/>
</dbReference>
<organism evidence="10 11">
    <name type="scientific">Takifugu flavidus</name>
    <name type="common">sansaifugu</name>
    <dbReference type="NCBI Taxonomy" id="433684"/>
    <lineage>
        <taxon>Eukaryota</taxon>
        <taxon>Metazoa</taxon>
        <taxon>Chordata</taxon>
        <taxon>Craniata</taxon>
        <taxon>Vertebrata</taxon>
        <taxon>Euteleostomi</taxon>
        <taxon>Actinopterygii</taxon>
        <taxon>Neopterygii</taxon>
        <taxon>Teleostei</taxon>
        <taxon>Neoteleostei</taxon>
        <taxon>Acanthomorphata</taxon>
        <taxon>Eupercaria</taxon>
        <taxon>Tetraodontiformes</taxon>
        <taxon>Tetradontoidea</taxon>
        <taxon>Tetraodontidae</taxon>
        <taxon>Takifugu</taxon>
    </lineage>
</organism>
<dbReference type="Pfam" id="PF01369">
    <property type="entry name" value="Sec7"/>
    <property type="match status" value="2"/>
</dbReference>
<proteinExistence type="predicted"/>
<dbReference type="GO" id="GO:0005085">
    <property type="term" value="F:guanyl-nucleotide exchange factor activity"/>
    <property type="evidence" value="ECO:0007669"/>
    <property type="project" value="UniProtKB-KW"/>
</dbReference>
<dbReference type="CDD" id="cd01252">
    <property type="entry name" value="PH_GRP1-like"/>
    <property type="match status" value="1"/>
</dbReference>
<comment type="subcellular location">
    <subcellularLocation>
        <location evidence="1">Cell membrane</location>
        <topology evidence="1">Peripheral membrane protein</topology>
    </subcellularLocation>
</comment>
<dbReference type="PROSITE" id="PS50003">
    <property type="entry name" value="PH_DOMAIN"/>
    <property type="match status" value="1"/>
</dbReference>
<dbReference type="InterPro" id="IPR023394">
    <property type="entry name" value="Sec7_C_sf"/>
</dbReference>
<sequence>MHGQTVEPDVLLSWEDGALGFPEDLSHDERDELSNIRRRKKELLDDIERLKFEIAEVMTEIEQLTCVGESKTTQRNKQIAMGRKKFNMDPKKGIQFLQENDLLQNTPEDIAQFLYKGEGLNKTVIGDYLGERDDFNIKVLLAFVELHEFADLNLVQALRQFLWSFRLPGEAQKIDRMMEAFASRYCQCNPGVFQSTVKGRDDFNIKVLLAFVELHEFADLNLVQALRQFLWSFRLPGEAQKIDRMMEAFASRYCQCNPGVFQSTDTCYVLSFAIIMLNTSLHNPNVRDKPPVERFISMNRGINEGGDLPEELLRNLYDSIKSEPFKIPEDDGNDLTHTFFNPDREGWLLKLGGRVKTWKRRWFILTDNCLYYFEYTTDKEPRGIIPLENLSIREVEEPRKPNCFELYNPNHKGQVIKACKTEADGRVVEGNHVVYRISAPTPEEKEEWIKSINPSGFLARSLSPLILREGGAYCLPSFRPTNLRGLYYEEFWRRASISRDPFYDMLATRKRRIASKK</sequence>
<dbReference type="InterPro" id="IPR000904">
    <property type="entry name" value="Sec7_dom"/>
</dbReference>
<dbReference type="InterPro" id="IPR011993">
    <property type="entry name" value="PH-like_dom_sf"/>
</dbReference>
<evidence type="ECO:0000313" key="11">
    <source>
        <dbReference type="Proteomes" id="UP000324091"/>
    </source>
</evidence>
<keyword evidence="11" id="KW-1185">Reference proteome</keyword>
<keyword evidence="2" id="KW-1003">Cell membrane</keyword>
<dbReference type="InterPro" id="IPR035999">
    <property type="entry name" value="Sec7_dom_sf"/>
</dbReference>
<dbReference type="AlphaFoldDB" id="A0A5C6NT43"/>
<dbReference type="InterPro" id="IPR001849">
    <property type="entry name" value="PH_domain"/>
</dbReference>
<dbReference type="Gene3D" id="1.10.1000.11">
    <property type="entry name" value="Arf Nucleotide-binding Site Opener,domain 2"/>
    <property type="match status" value="2"/>
</dbReference>
<dbReference type="GO" id="GO:0005886">
    <property type="term" value="C:plasma membrane"/>
    <property type="evidence" value="ECO:0007669"/>
    <property type="project" value="UniProtKB-SubCell"/>
</dbReference>
<dbReference type="SUPFAM" id="SSF50729">
    <property type="entry name" value="PH domain-like"/>
    <property type="match status" value="1"/>
</dbReference>
<evidence type="ECO:0000256" key="7">
    <source>
        <dbReference type="SAM" id="Coils"/>
    </source>
</evidence>
<name>A0A5C6NT43_9TELE</name>
<protein>
    <submittedName>
        <fullName evidence="10">Cytohesin-3 ARF nucleotide-binding site opener 3</fullName>
    </submittedName>
</protein>
<dbReference type="PROSITE" id="PS50190">
    <property type="entry name" value="SEC7"/>
    <property type="match status" value="1"/>
</dbReference>
<dbReference type="Gene3D" id="2.30.29.30">
    <property type="entry name" value="Pleckstrin-homology domain (PH domain)/Phosphotyrosine-binding domain (PTB)"/>
    <property type="match status" value="1"/>
</dbReference>
<keyword evidence="6" id="KW-0472">Membrane</keyword>
<dbReference type="GO" id="GO:0008289">
    <property type="term" value="F:lipid binding"/>
    <property type="evidence" value="ECO:0007669"/>
    <property type="project" value="UniProtKB-KW"/>
</dbReference>
<dbReference type="PANTHER" id="PTHR10663">
    <property type="entry name" value="GUANYL-NUCLEOTIDE EXCHANGE FACTOR"/>
    <property type="match status" value="1"/>
</dbReference>
<reference evidence="10 11" key="1">
    <citation type="submission" date="2019-04" db="EMBL/GenBank/DDBJ databases">
        <title>Chromosome genome assembly for Takifugu flavidus.</title>
        <authorList>
            <person name="Xiao S."/>
        </authorList>
    </citation>
    <scope>NUCLEOTIDE SEQUENCE [LARGE SCALE GENOMIC DNA]</scope>
    <source>
        <strain evidence="10">HTHZ2018</strain>
        <tissue evidence="10">Muscle</tissue>
    </source>
</reference>
<dbReference type="CDD" id="cd00171">
    <property type="entry name" value="Sec7"/>
    <property type="match status" value="1"/>
</dbReference>
<dbReference type="SMART" id="SM00233">
    <property type="entry name" value="PH"/>
    <property type="match status" value="1"/>
</dbReference>
<evidence type="ECO:0000259" key="9">
    <source>
        <dbReference type="PROSITE" id="PS50190"/>
    </source>
</evidence>
<feature type="domain" description="PH" evidence="8">
    <location>
        <begin position="341"/>
        <end position="457"/>
    </location>
</feature>
<evidence type="ECO:0000259" key="8">
    <source>
        <dbReference type="PROSITE" id="PS50003"/>
    </source>
</evidence>
<dbReference type="Proteomes" id="UP000324091">
    <property type="component" value="Chromosome 18"/>
</dbReference>
<feature type="domain" description="SEC7" evidence="9">
    <location>
        <begin position="68"/>
        <end position="323"/>
    </location>
</feature>
<evidence type="ECO:0000256" key="5">
    <source>
        <dbReference type="ARBA" id="ARBA00023121"/>
    </source>
</evidence>